<accession>A0ABW1V9G2</accession>
<reference evidence="6" key="1">
    <citation type="journal article" date="2019" name="Int. J. Syst. Evol. Microbiol.">
        <title>The Global Catalogue of Microorganisms (GCM) 10K type strain sequencing project: providing services to taxonomists for standard genome sequencing and annotation.</title>
        <authorList>
            <consortium name="The Broad Institute Genomics Platform"/>
            <consortium name="The Broad Institute Genome Sequencing Center for Infectious Disease"/>
            <person name="Wu L."/>
            <person name="Ma J."/>
        </authorList>
    </citation>
    <scope>NUCLEOTIDE SEQUENCE [LARGE SCALE GENOMIC DNA]</scope>
    <source>
        <strain evidence="6">PCU 280</strain>
    </source>
</reference>
<evidence type="ECO:0000256" key="1">
    <source>
        <dbReference type="ARBA" id="ARBA00023015"/>
    </source>
</evidence>
<comment type="caution">
    <text evidence="5">The sequence shown here is derived from an EMBL/GenBank/DDBJ whole genome shotgun (WGS) entry which is preliminary data.</text>
</comment>
<dbReference type="PANTHER" id="PTHR43280:SF2">
    <property type="entry name" value="HTH-TYPE TRANSCRIPTIONAL REGULATOR EXSA"/>
    <property type="match status" value="1"/>
</dbReference>
<dbReference type="InterPro" id="IPR018060">
    <property type="entry name" value="HTH_AraC"/>
</dbReference>
<dbReference type="SUPFAM" id="SSF51215">
    <property type="entry name" value="Regulatory protein AraC"/>
    <property type="match status" value="1"/>
</dbReference>
<dbReference type="SUPFAM" id="SSF46689">
    <property type="entry name" value="Homeodomain-like"/>
    <property type="match status" value="2"/>
</dbReference>
<sequence length="275" mass="31826">MNIPAHQLVDYFADAPLLFVDSYSNSITMDSNWTPSYTAADSCSFVLTSGGSAVVTIDGELYKLEPGFILHTPSKRKLNIQVITAWQYTVLNYRNLESNHHPFSLSEQSFVLYTGKQADLQQQLDALLNLYQQPAPITRIKAKASFFLVLQHMLQAAQQQARMKKSELMQQAVEFMHQHYHQPISVTEIAQIIGIERRRFAYLFERYTGMTPNHYMTSCRMKRSRELLRAQHYTVAQVAELVGYHDSFYFSRVFKKYNGMPPTDYRRQVSAHYSL</sequence>
<dbReference type="Pfam" id="PF12833">
    <property type="entry name" value="HTH_18"/>
    <property type="match status" value="1"/>
</dbReference>
<evidence type="ECO:0000313" key="6">
    <source>
        <dbReference type="Proteomes" id="UP001596233"/>
    </source>
</evidence>
<dbReference type="EMBL" id="JBHSTE010000005">
    <property type="protein sequence ID" value="MFC6334046.1"/>
    <property type="molecule type" value="Genomic_DNA"/>
</dbReference>
<dbReference type="InterPro" id="IPR037923">
    <property type="entry name" value="HTH-like"/>
</dbReference>
<dbReference type="Proteomes" id="UP001596233">
    <property type="component" value="Unassembled WGS sequence"/>
</dbReference>
<dbReference type="PANTHER" id="PTHR43280">
    <property type="entry name" value="ARAC-FAMILY TRANSCRIPTIONAL REGULATOR"/>
    <property type="match status" value="1"/>
</dbReference>
<dbReference type="PRINTS" id="PR00032">
    <property type="entry name" value="HTHARAC"/>
</dbReference>
<dbReference type="RefSeq" id="WP_379236177.1">
    <property type="nucleotide sequence ID" value="NZ_JBHSTE010000005.1"/>
</dbReference>
<keyword evidence="1" id="KW-0805">Transcription regulation</keyword>
<dbReference type="SMART" id="SM00342">
    <property type="entry name" value="HTH_ARAC"/>
    <property type="match status" value="1"/>
</dbReference>
<evidence type="ECO:0000313" key="5">
    <source>
        <dbReference type="EMBL" id="MFC6334046.1"/>
    </source>
</evidence>
<evidence type="ECO:0000256" key="3">
    <source>
        <dbReference type="ARBA" id="ARBA00023163"/>
    </source>
</evidence>
<evidence type="ECO:0000259" key="4">
    <source>
        <dbReference type="PROSITE" id="PS01124"/>
    </source>
</evidence>
<dbReference type="Gene3D" id="1.10.10.60">
    <property type="entry name" value="Homeodomain-like"/>
    <property type="match status" value="2"/>
</dbReference>
<keyword evidence="6" id="KW-1185">Reference proteome</keyword>
<protein>
    <submittedName>
        <fullName evidence="5">Helix-turn-helix domain-containing protein</fullName>
    </submittedName>
</protein>
<dbReference type="PROSITE" id="PS00041">
    <property type="entry name" value="HTH_ARAC_FAMILY_1"/>
    <property type="match status" value="1"/>
</dbReference>
<feature type="domain" description="HTH araC/xylS-type" evidence="4">
    <location>
        <begin position="170"/>
        <end position="268"/>
    </location>
</feature>
<dbReference type="InterPro" id="IPR009057">
    <property type="entry name" value="Homeodomain-like_sf"/>
</dbReference>
<dbReference type="PROSITE" id="PS01124">
    <property type="entry name" value="HTH_ARAC_FAMILY_2"/>
    <property type="match status" value="1"/>
</dbReference>
<keyword evidence="3" id="KW-0804">Transcription</keyword>
<proteinExistence type="predicted"/>
<keyword evidence="2" id="KW-0238">DNA-binding</keyword>
<dbReference type="InterPro" id="IPR020449">
    <property type="entry name" value="Tscrpt_reg_AraC-type_HTH"/>
</dbReference>
<name>A0ABW1V9G2_9BACL</name>
<dbReference type="InterPro" id="IPR018062">
    <property type="entry name" value="HTH_AraC-typ_CS"/>
</dbReference>
<gene>
    <name evidence="5" type="ORF">ACFP56_15565</name>
</gene>
<organism evidence="5 6">
    <name type="scientific">Paenibacillus septentrionalis</name>
    <dbReference type="NCBI Taxonomy" id="429342"/>
    <lineage>
        <taxon>Bacteria</taxon>
        <taxon>Bacillati</taxon>
        <taxon>Bacillota</taxon>
        <taxon>Bacilli</taxon>
        <taxon>Bacillales</taxon>
        <taxon>Paenibacillaceae</taxon>
        <taxon>Paenibacillus</taxon>
    </lineage>
</organism>
<evidence type="ECO:0000256" key="2">
    <source>
        <dbReference type="ARBA" id="ARBA00023125"/>
    </source>
</evidence>